<evidence type="ECO:0008006" key="3">
    <source>
        <dbReference type="Google" id="ProtNLM"/>
    </source>
</evidence>
<dbReference type="RefSeq" id="WP_148555956.1">
    <property type="nucleotide sequence ID" value="NZ_CP081135.1"/>
</dbReference>
<reference evidence="1 2" key="1">
    <citation type="journal article" date="2023" name="Int. J. Syst. Evol. Microbiol.">
        <title>Terrisporobacter hibernicus sp. nov., isolated from bovine faeces in Northern Ireland.</title>
        <authorList>
            <person name="Mitchell M."/>
            <person name="Nguyen S.V."/>
            <person name="Connor M."/>
            <person name="Fairley D.J."/>
            <person name="Donoghue O."/>
            <person name="Marshall H."/>
            <person name="Koolman L."/>
            <person name="McMullan G."/>
            <person name="Schaffer K.E."/>
            <person name="McGrath J.W."/>
            <person name="Fanning S."/>
        </authorList>
    </citation>
    <scope>NUCLEOTIDE SEQUENCE [LARGE SCALE GENOMIC DNA]</scope>
    <source>
        <strain evidence="1 2">MCA3</strain>
    </source>
</reference>
<keyword evidence="2" id="KW-1185">Reference proteome</keyword>
<dbReference type="EMBL" id="CP081135">
    <property type="protein sequence ID" value="UEL46379.1"/>
    <property type="molecule type" value="Genomic_DNA"/>
</dbReference>
<organism evidence="1 2">
    <name type="scientific">Terrisporobacter hibernicus</name>
    <dbReference type="NCBI Taxonomy" id="2813371"/>
    <lineage>
        <taxon>Bacteria</taxon>
        <taxon>Bacillati</taxon>
        <taxon>Bacillota</taxon>
        <taxon>Clostridia</taxon>
        <taxon>Peptostreptococcales</taxon>
        <taxon>Peptostreptococcaceae</taxon>
        <taxon>Terrisporobacter</taxon>
    </lineage>
</organism>
<evidence type="ECO:0000313" key="1">
    <source>
        <dbReference type="EMBL" id="UEL46379.1"/>
    </source>
</evidence>
<dbReference type="Proteomes" id="UP001198983">
    <property type="component" value="Chromosome"/>
</dbReference>
<protein>
    <recommendedName>
        <fullName evidence="3">Cohesin domain-containing protein</fullName>
    </recommendedName>
</protein>
<gene>
    <name evidence="1" type="ORF">JW646_12060</name>
</gene>
<proteinExistence type="predicted"/>
<sequence>MAQIKCTDNLTLDFSATYVVPASFGLVEASQFSIAVSTDSLIVYKDIVDYPVPPTEPVIGPCGGTIDNVVLKLGQVKVSGSIVYRVAANGIQTDPLIIPVELQDKVNVDDNIWSSADGFVDVVDGGNNYMTVAFVLPEEDIDPSLLTVTLKSLVLGSTYIEERSNNRVITLEGQFELGYDLI</sequence>
<accession>A0AAX2ZAR1</accession>
<name>A0AAX2ZAR1_9FIRM</name>
<evidence type="ECO:0000313" key="2">
    <source>
        <dbReference type="Proteomes" id="UP001198983"/>
    </source>
</evidence>
<dbReference type="AlphaFoldDB" id="A0AAX2ZAR1"/>
<dbReference type="KEGG" id="tem:JW646_12060"/>